<feature type="region of interest" description="Disordered" evidence="1">
    <location>
        <begin position="150"/>
        <end position="169"/>
    </location>
</feature>
<dbReference type="EMBL" id="LLYA01000178">
    <property type="protein sequence ID" value="KRR20377.1"/>
    <property type="molecule type" value="Genomic_DNA"/>
</dbReference>
<comment type="caution">
    <text evidence="2">The sequence shown here is derived from an EMBL/GenBank/DDBJ whole genome shotgun (WGS) entry which is preliminary data.</text>
</comment>
<sequence>MNSIVSLPIAAAVPVASPSIASPMSDKPSSLEAELARFEQAVNVLRTRHVCEGWTMDEAAAERALSYFRKGCPDDDEEWGATLYFMASHGLSFEWIHYGDPSVMIAQSASLSRQAAAADPIFAAIDSHKRAFTAYDVEMPRTDELEEAIPSNRRQTTTAELDNPAEDDDPQWVQHQRELHRLREAESEAECVLASVVPTTLQGIAALLQYAAEVERRGAGWPTDLVDPDDEKTKFGRSWYYFVHRNLVESLQTLAA</sequence>
<organism evidence="2 3">
    <name type="scientific">Bradyrhizobium retamae</name>
    <dbReference type="NCBI Taxonomy" id="1300035"/>
    <lineage>
        <taxon>Bacteria</taxon>
        <taxon>Pseudomonadati</taxon>
        <taxon>Pseudomonadota</taxon>
        <taxon>Alphaproteobacteria</taxon>
        <taxon>Hyphomicrobiales</taxon>
        <taxon>Nitrobacteraceae</taxon>
        <taxon>Bradyrhizobium</taxon>
    </lineage>
</organism>
<dbReference type="OrthoDB" id="8240651at2"/>
<dbReference type="Proteomes" id="UP000052023">
    <property type="component" value="Unassembled WGS sequence"/>
</dbReference>
<dbReference type="AlphaFoldDB" id="A0A0R3MJE8"/>
<protein>
    <submittedName>
        <fullName evidence="2">Uncharacterized protein</fullName>
    </submittedName>
</protein>
<evidence type="ECO:0000256" key="1">
    <source>
        <dbReference type="SAM" id="MobiDB-lite"/>
    </source>
</evidence>
<gene>
    <name evidence="2" type="ORF">CQ13_32555</name>
</gene>
<proteinExistence type="predicted"/>
<keyword evidence="3" id="KW-1185">Reference proteome</keyword>
<reference evidence="2 3" key="1">
    <citation type="submission" date="2014-03" db="EMBL/GenBank/DDBJ databases">
        <title>Bradyrhizobium valentinum sp. nov., isolated from effective nodules of Lupinus mariae-josephae, a lupine endemic of basic-lime soils in Eastern Spain.</title>
        <authorList>
            <person name="Duran D."/>
            <person name="Rey L."/>
            <person name="Navarro A."/>
            <person name="Busquets A."/>
            <person name="Imperial J."/>
            <person name="Ruiz-Argueso T."/>
        </authorList>
    </citation>
    <scope>NUCLEOTIDE SEQUENCE [LARGE SCALE GENOMIC DNA]</scope>
    <source>
        <strain evidence="2 3">Ro19</strain>
    </source>
</reference>
<evidence type="ECO:0000313" key="2">
    <source>
        <dbReference type="EMBL" id="KRR20377.1"/>
    </source>
</evidence>
<dbReference type="RefSeq" id="WP_057846192.1">
    <property type="nucleotide sequence ID" value="NZ_LLYA01000178.1"/>
</dbReference>
<accession>A0A0R3MJE8</accession>
<evidence type="ECO:0000313" key="3">
    <source>
        <dbReference type="Proteomes" id="UP000052023"/>
    </source>
</evidence>
<name>A0A0R3MJE8_9BRAD</name>